<organism evidence="1 2">
    <name type="scientific">Maribellus luteus</name>
    <dbReference type="NCBI Taxonomy" id="2305463"/>
    <lineage>
        <taxon>Bacteria</taxon>
        <taxon>Pseudomonadati</taxon>
        <taxon>Bacteroidota</taxon>
        <taxon>Bacteroidia</taxon>
        <taxon>Marinilabiliales</taxon>
        <taxon>Prolixibacteraceae</taxon>
        <taxon>Maribellus</taxon>
    </lineage>
</organism>
<dbReference type="RefSeq" id="WP_119437303.1">
    <property type="nucleotide sequence ID" value="NZ_QWGR01000003.1"/>
</dbReference>
<sequence length="439" mass="51652">MSKRIGITLIFLSFLYVLNAQEKWNYPEVDKKSYELFLQKDWKQLIAFNDSARQNGIDYFNLQARTGIAYYNLGKYRKSTRWFLKGWETDQQMEWLQEYLYYSLLFSGRSTEAGRVAKDFTVALQEKINYQKMQPLRMALEAGFSFNADFDQLKTSQLHNKAAVGSDYGEAFFLKNYHFGSLDYSHRLAPGLNLNHNFTYIGVNRDEQLFWGSEYNFPMDIQQYQYFLSPNFALGKWYFSPSLNFVWGNYDLILGNYDPGSFYTMRKKYSDFIFSASVWTHWGNFSPGAEINLANINDKKFTQASAWLTFYPLSNTRLYFTPRVYFKGDSENSFSYNTFGFSGGFQLGPFHFYGNYLDGEMENFVESGGYVIANFPGRSTRKFMGSIYFPFAKKYQFVVRYLNQDVIEKYQVYRNAIPDNFIEYSYIKQTITAGISWNF</sequence>
<dbReference type="Proteomes" id="UP000265926">
    <property type="component" value="Unassembled WGS sequence"/>
</dbReference>
<reference evidence="1 2" key="1">
    <citation type="submission" date="2018-08" db="EMBL/GenBank/DDBJ databases">
        <title>Pallidiluteibacterium maritimus gen. nov., sp. nov., isolated from coastal sediment.</title>
        <authorList>
            <person name="Zhou L.Y."/>
        </authorList>
    </citation>
    <scope>NUCLEOTIDE SEQUENCE [LARGE SCALE GENOMIC DNA]</scope>
    <source>
        <strain evidence="1 2">XSD2</strain>
    </source>
</reference>
<name>A0A399SZE7_9BACT</name>
<protein>
    <submittedName>
        <fullName evidence="1">Uncharacterized protein</fullName>
    </submittedName>
</protein>
<dbReference type="OrthoDB" id="819143at2"/>
<evidence type="ECO:0000313" key="2">
    <source>
        <dbReference type="Proteomes" id="UP000265926"/>
    </source>
</evidence>
<comment type="caution">
    <text evidence="1">The sequence shown here is derived from an EMBL/GenBank/DDBJ whole genome shotgun (WGS) entry which is preliminary data.</text>
</comment>
<gene>
    <name evidence="1" type="ORF">D1614_07705</name>
</gene>
<dbReference type="EMBL" id="QWGR01000003">
    <property type="protein sequence ID" value="RIJ49416.1"/>
    <property type="molecule type" value="Genomic_DNA"/>
</dbReference>
<dbReference type="AlphaFoldDB" id="A0A399SZE7"/>
<proteinExistence type="predicted"/>
<keyword evidence="2" id="KW-1185">Reference proteome</keyword>
<accession>A0A399SZE7</accession>
<evidence type="ECO:0000313" key="1">
    <source>
        <dbReference type="EMBL" id="RIJ49416.1"/>
    </source>
</evidence>